<evidence type="ECO:0000256" key="1">
    <source>
        <dbReference type="SAM" id="Coils"/>
    </source>
</evidence>
<accession>A0A6A5UWD9</accession>
<keyword evidence="1" id="KW-0175">Coiled coil</keyword>
<reference evidence="3" key="1">
    <citation type="journal article" date="2020" name="Stud. Mycol.">
        <title>101 Dothideomycetes genomes: a test case for predicting lifestyles and emergence of pathogens.</title>
        <authorList>
            <person name="Haridas S."/>
            <person name="Albert R."/>
            <person name="Binder M."/>
            <person name="Bloem J."/>
            <person name="Labutti K."/>
            <person name="Salamov A."/>
            <person name="Andreopoulos B."/>
            <person name="Baker S."/>
            <person name="Barry K."/>
            <person name="Bills G."/>
            <person name="Bluhm B."/>
            <person name="Cannon C."/>
            <person name="Castanera R."/>
            <person name="Culley D."/>
            <person name="Daum C."/>
            <person name="Ezra D."/>
            <person name="Gonzalez J."/>
            <person name="Henrissat B."/>
            <person name="Kuo A."/>
            <person name="Liang C."/>
            <person name="Lipzen A."/>
            <person name="Lutzoni F."/>
            <person name="Magnuson J."/>
            <person name="Mondo S."/>
            <person name="Nolan M."/>
            <person name="Ohm R."/>
            <person name="Pangilinan J."/>
            <person name="Park H.-J."/>
            <person name="Ramirez L."/>
            <person name="Alfaro M."/>
            <person name="Sun H."/>
            <person name="Tritt A."/>
            <person name="Yoshinaga Y."/>
            <person name="Zwiers L.-H."/>
            <person name="Turgeon B."/>
            <person name="Goodwin S."/>
            <person name="Spatafora J."/>
            <person name="Crous P."/>
            <person name="Grigoriev I."/>
        </authorList>
    </citation>
    <scope>NUCLEOTIDE SEQUENCE</scope>
    <source>
        <strain evidence="3">CBS 107.79</strain>
    </source>
</reference>
<feature type="region of interest" description="Disordered" evidence="2">
    <location>
        <begin position="205"/>
        <end position="227"/>
    </location>
</feature>
<protein>
    <submittedName>
        <fullName evidence="3">Uncharacterized protein</fullName>
    </submittedName>
</protein>
<dbReference type="OrthoDB" id="3737134at2759"/>
<organism evidence="3 4">
    <name type="scientific">Bimuria novae-zelandiae CBS 107.79</name>
    <dbReference type="NCBI Taxonomy" id="1447943"/>
    <lineage>
        <taxon>Eukaryota</taxon>
        <taxon>Fungi</taxon>
        <taxon>Dikarya</taxon>
        <taxon>Ascomycota</taxon>
        <taxon>Pezizomycotina</taxon>
        <taxon>Dothideomycetes</taxon>
        <taxon>Pleosporomycetidae</taxon>
        <taxon>Pleosporales</taxon>
        <taxon>Massarineae</taxon>
        <taxon>Didymosphaeriaceae</taxon>
        <taxon>Bimuria</taxon>
    </lineage>
</organism>
<evidence type="ECO:0000313" key="3">
    <source>
        <dbReference type="EMBL" id="KAF1967196.1"/>
    </source>
</evidence>
<feature type="region of interest" description="Disordered" evidence="2">
    <location>
        <begin position="240"/>
        <end position="274"/>
    </location>
</feature>
<keyword evidence="4" id="KW-1185">Reference proteome</keyword>
<dbReference type="EMBL" id="ML976735">
    <property type="protein sequence ID" value="KAF1967196.1"/>
    <property type="molecule type" value="Genomic_DNA"/>
</dbReference>
<gene>
    <name evidence="3" type="ORF">BU23DRAFT_301028</name>
</gene>
<feature type="coiled-coil region" evidence="1">
    <location>
        <begin position="356"/>
        <end position="413"/>
    </location>
</feature>
<proteinExistence type="predicted"/>
<evidence type="ECO:0000256" key="2">
    <source>
        <dbReference type="SAM" id="MobiDB-lite"/>
    </source>
</evidence>
<dbReference type="Proteomes" id="UP000800036">
    <property type="component" value="Unassembled WGS sequence"/>
</dbReference>
<evidence type="ECO:0000313" key="4">
    <source>
        <dbReference type="Proteomes" id="UP000800036"/>
    </source>
</evidence>
<dbReference type="AlphaFoldDB" id="A0A6A5UWD9"/>
<name>A0A6A5UWD9_9PLEO</name>
<sequence length="465" mass="52103">MAYRSLLRNIPALVYSSNPAAPSSCRLIIKYSETHKQASIILYFLAHIHGFEAEQSFVLTYDANNLVPGTSFLRPTTEHLSRAQRSQIARNDTPSCNTLHLTLRQPCTVSCPPSTSGIAPKPGHELHLHQLREHARALEICIVFDHNYLHVDCYAAFHRLVSRPENLVGIPVDKYQGTSSRQADWTIFIPIEDAAREAPPLYTDVGAKRHRQAPSSSSPERSPTKRRFITPRIEAADAASWNPLLGSPTEKATTTTVSPSPPRPSSPYNAPDLHDVVGNAVETMVPQVLRKILPNMLSDLFTIPTSPKPDNEAANSIGARITARLAADAEPFLTKMVKKIEQDNIDHDLDLRRYTDAQLFEEIEDHKLDLNSAKEEALAEIRLECEKLTQELVDVANAKVKKLSEDVQGLVNETFVDVYDKLNELVEKKKPSLQKHVRKILKQEKERFAAENYNSRGRRAVSLPL</sequence>